<keyword evidence="10 12" id="KW-0560">Oxidoreductase</keyword>
<dbReference type="InterPro" id="IPR050464">
    <property type="entry name" value="Zeta_carotene_desat/Oxidored"/>
</dbReference>
<dbReference type="InterPro" id="IPR002937">
    <property type="entry name" value="Amino_oxidase"/>
</dbReference>
<feature type="region of interest" description="Disordered" evidence="13">
    <location>
        <begin position="1"/>
        <end position="36"/>
    </location>
</feature>
<dbReference type="NCBIfam" id="TIGR00562">
    <property type="entry name" value="proto_IX_ox"/>
    <property type="match status" value="1"/>
</dbReference>
<evidence type="ECO:0000313" key="16">
    <source>
        <dbReference type="Proteomes" id="UP001501285"/>
    </source>
</evidence>
<keyword evidence="11 12" id="KW-0350">Heme biosynthesis</keyword>
<comment type="cofactor">
    <cofactor evidence="2 12">
        <name>FAD</name>
        <dbReference type="ChEBI" id="CHEBI:57692"/>
    </cofactor>
</comment>
<organism evidence="15 16">
    <name type="scientific">Terrabacter terrae</name>
    <dbReference type="NCBI Taxonomy" id="318434"/>
    <lineage>
        <taxon>Bacteria</taxon>
        <taxon>Bacillati</taxon>
        <taxon>Actinomycetota</taxon>
        <taxon>Actinomycetes</taxon>
        <taxon>Micrococcales</taxon>
        <taxon>Intrasporangiaceae</taxon>
        <taxon>Terrabacter</taxon>
    </lineage>
</organism>
<evidence type="ECO:0000256" key="10">
    <source>
        <dbReference type="ARBA" id="ARBA00023002"/>
    </source>
</evidence>
<sequence>MPAQTPERPGTLRGPGCTDPEVRSPEHGTAGREWKSGGMATTVAVLGGGISGLAAAWELCRSDSGCEVTLLEGTDRVGGKLRLAEVGGVRIDVGAESVLARRPEALTLFDELGLADRVTHPGPAGASIVSRGKRWPMPRGTLMGVPSDPESVRGLLTSDEVDRLAREVLGEVVEGDVSVGDLVDRRLGNAVTDRLVEPLLAGVYAGHAREISAEQAVPVLAAAARDGRPLLDVARTAAAAAANGSAAGRPVFASLVGGLGTLPEELERRLAESGVDLRTSTVVRELGRDGDGWVVSTGPTTDVTQERFDAVVVATPAAPASRLLRTVAPAAASALAGIEYASMAIVTLALDGPPPAVLDGSGFLVPPTEPLTIKASTFSSVKWPWLAAAHPERTFLRASVGRHREESSLQRSDAELVEVALADLRRVLGELPQPSAAHVQRWGGGLPQYAVGHRARLAPTRDLPPGLALGGAAYDGVGIPACIASGRAAARAVLTP</sequence>
<dbReference type="Gene3D" id="1.10.3110.10">
    <property type="entry name" value="protoporphyrinogen ix oxidase, domain 3"/>
    <property type="match status" value="1"/>
</dbReference>
<name>A0ABP5G4Z4_9MICO</name>
<comment type="catalytic activity">
    <reaction evidence="1">
        <text>coproporphyrinogen III + 3 O2 = coproporphyrin III + 3 H2O2</text>
        <dbReference type="Rhea" id="RHEA:43436"/>
        <dbReference type="ChEBI" id="CHEBI:15379"/>
        <dbReference type="ChEBI" id="CHEBI:16240"/>
        <dbReference type="ChEBI" id="CHEBI:57309"/>
        <dbReference type="ChEBI" id="CHEBI:131725"/>
        <dbReference type="EC" id="1.3.3.15"/>
    </reaction>
    <physiologicalReaction direction="left-to-right" evidence="1">
        <dbReference type="Rhea" id="RHEA:43437"/>
    </physiologicalReaction>
</comment>
<evidence type="ECO:0000256" key="8">
    <source>
        <dbReference type="ARBA" id="ARBA00022630"/>
    </source>
</evidence>
<protein>
    <recommendedName>
        <fullName evidence="7 12">Coproporphyrinogen III oxidase</fullName>
        <ecNumber evidence="6 12">1.3.3.15</ecNumber>
    </recommendedName>
</protein>
<dbReference type="Pfam" id="PF01593">
    <property type="entry name" value="Amino_oxidase"/>
    <property type="match status" value="1"/>
</dbReference>
<feature type="domain" description="Amine oxidase" evidence="14">
    <location>
        <begin position="50"/>
        <end position="494"/>
    </location>
</feature>
<evidence type="ECO:0000256" key="4">
    <source>
        <dbReference type="ARBA" id="ARBA00004744"/>
    </source>
</evidence>
<evidence type="ECO:0000256" key="6">
    <source>
        <dbReference type="ARBA" id="ARBA00012402"/>
    </source>
</evidence>
<evidence type="ECO:0000256" key="13">
    <source>
        <dbReference type="SAM" id="MobiDB-lite"/>
    </source>
</evidence>
<keyword evidence="8 12" id="KW-0285">Flavoprotein</keyword>
<dbReference type="PANTHER" id="PTHR42923:SF3">
    <property type="entry name" value="PROTOPORPHYRINOGEN OXIDASE"/>
    <property type="match status" value="1"/>
</dbReference>
<dbReference type="SUPFAM" id="SSF51905">
    <property type="entry name" value="FAD/NAD(P)-binding domain"/>
    <property type="match status" value="1"/>
</dbReference>
<comment type="function">
    <text evidence="3 12">Involved in coproporphyrin-dependent heme b biosynthesis. Catalyzes the oxidation of coproporphyrinogen III to coproporphyrin III.</text>
</comment>
<evidence type="ECO:0000256" key="1">
    <source>
        <dbReference type="ARBA" id="ARBA00001755"/>
    </source>
</evidence>
<comment type="subcellular location">
    <subcellularLocation>
        <location evidence="12">Cytoplasm</location>
    </subcellularLocation>
</comment>
<accession>A0ABP5G4Z4</accession>
<evidence type="ECO:0000256" key="12">
    <source>
        <dbReference type="RuleBase" id="RU364052"/>
    </source>
</evidence>
<comment type="caution">
    <text evidence="15">The sequence shown here is derived from an EMBL/GenBank/DDBJ whole genome shotgun (WGS) entry which is preliminary data.</text>
</comment>
<evidence type="ECO:0000256" key="5">
    <source>
        <dbReference type="ARBA" id="ARBA00008310"/>
    </source>
</evidence>
<dbReference type="Gene3D" id="3.50.50.60">
    <property type="entry name" value="FAD/NAD(P)-binding domain"/>
    <property type="match status" value="1"/>
</dbReference>
<evidence type="ECO:0000313" key="15">
    <source>
        <dbReference type="EMBL" id="GAA2039253.1"/>
    </source>
</evidence>
<evidence type="ECO:0000256" key="7">
    <source>
        <dbReference type="ARBA" id="ARBA00019046"/>
    </source>
</evidence>
<gene>
    <name evidence="15" type="primary">hemG</name>
    <name evidence="15" type="ORF">GCM10009740_34900</name>
</gene>
<dbReference type="SUPFAM" id="SSF54373">
    <property type="entry name" value="FAD-linked reductases, C-terminal domain"/>
    <property type="match status" value="1"/>
</dbReference>
<feature type="compositionally biased region" description="Basic and acidic residues" evidence="13">
    <location>
        <begin position="20"/>
        <end position="35"/>
    </location>
</feature>
<keyword evidence="9 12" id="KW-0274">FAD</keyword>
<dbReference type="EMBL" id="BAAANB010000021">
    <property type="protein sequence ID" value="GAA2039253.1"/>
    <property type="molecule type" value="Genomic_DNA"/>
</dbReference>
<keyword evidence="16" id="KW-1185">Reference proteome</keyword>
<dbReference type="PANTHER" id="PTHR42923">
    <property type="entry name" value="PROTOPORPHYRINOGEN OXIDASE"/>
    <property type="match status" value="1"/>
</dbReference>
<evidence type="ECO:0000256" key="3">
    <source>
        <dbReference type="ARBA" id="ARBA00002185"/>
    </source>
</evidence>
<comment type="pathway">
    <text evidence="4 12">Porphyrin-containing compound metabolism; protoheme biosynthesis.</text>
</comment>
<comment type="similarity">
    <text evidence="5 12">Belongs to the protoporphyrinogen/coproporphyrinogen oxidase family. Coproporphyrinogen III oxidase subfamily.</text>
</comment>
<reference evidence="16" key="1">
    <citation type="journal article" date="2019" name="Int. J. Syst. Evol. Microbiol.">
        <title>The Global Catalogue of Microorganisms (GCM) 10K type strain sequencing project: providing services to taxonomists for standard genome sequencing and annotation.</title>
        <authorList>
            <consortium name="The Broad Institute Genomics Platform"/>
            <consortium name="The Broad Institute Genome Sequencing Center for Infectious Disease"/>
            <person name="Wu L."/>
            <person name="Ma J."/>
        </authorList>
    </citation>
    <scope>NUCLEOTIDE SEQUENCE [LARGE SCALE GENOMIC DNA]</scope>
    <source>
        <strain evidence="16">JCM 14283</strain>
    </source>
</reference>
<evidence type="ECO:0000256" key="2">
    <source>
        <dbReference type="ARBA" id="ARBA00001974"/>
    </source>
</evidence>
<dbReference type="Gene3D" id="3.90.660.20">
    <property type="entry name" value="Protoporphyrinogen oxidase, mitochondrial, domain 2"/>
    <property type="match status" value="1"/>
</dbReference>
<proteinExistence type="inferred from homology"/>
<keyword evidence="12" id="KW-0963">Cytoplasm</keyword>
<dbReference type="EC" id="1.3.3.15" evidence="6 12"/>
<dbReference type="InterPro" id="IPR036188">
    <property type="entry name" value="FAD/NAD-bd_sf"/>
</dbReference>
<evidence type="ECO:0000256" key="11">
    <source>
        <dbReference type="ARBA" id="ARBA00023133"/>
    </source>
</evidence>
<evidence type="ECO:0000259" key="14">
    <source>
        <dbReference type="Pfam" id="PF01593"/>
    </source>
</evidence>
<dbReference type="Proteomes" id="UP001501285">
    <property type="component" value="Unassembled WGS sequence"/>
</dbReference>
<dbReference type="InterPro" id="IPR004572">
    <property type="entry name" value="Protoporphyrinogen_oxidase"/>
</dbReference>
<evidence type="ECO:0000256" key="9">
    <source>
        <dbReference type="ARBA" id="ARBA00022827"/>
    </source>
</evidence>